<keyword evidence="3" id="KW-1185">Reference proteome</keyword>
<feature type="compositionally biased region" description="Low complexity" evidence="1">
    <location>
        <begin position="1"/>
        <end position="12"/>
    </location>
</feature>
<proteinExistence type="predicted"/>
<evidence type="ECO:0000256" key="1">
    <source>
        <dbReference type="SAM" id="MobiDB-lite"/>
    </source>
</evidence>
<dbReference type="GeneID" id="37024981"/>
<accession>A0A316UHA9</accession>
<evidence type="ECO:0000313" key="2">
    <source>
        <dbReference type="EMBL" id="PWN24642.1"/>
    </source>
</evidence>
<gene>
    <name evidence="2" type="ORF">BDZ90DRAFT_102434</name>
</gene>
<dbReference type="Proteomes" id="UP000245884">
    <property type="component" value="Unassembled WGS sequence"/>
</dbReference>
<protein>
    <submittedName>
        <fullName evidence="2">Uncharacterized protein</fullName>
    </submittedName>
</protein>
<dbReference type="EMBL" id="KZ819680">
    <property type="protein sequence ID" value="PWN24642.1"/>
    <property type="molecule type" value="Genomic_DNA"/>
</dbReference>
<evidence type="ECO:0000313" key="3">
    <source>
        <dbReference type="Proteomes" id="UP000245884"/>
    </source>
</evidence>
<reference evidence="2 3" key="1">
    <citation type="journal article" date="2018" name="Mol. Biol. Evol.">
        <title>Broad Genomic Sampling Reveals a Smut Pathogenic Ancestry of the Fungal Clade Ustilaginomycotina.</title>
        <authorList>
            <person name="Kijpornyongpan T."/>
            <person name="Mondo S.J."/>
            <person name="Barry K."/>
            <person name="Sandor L."/>
            <person name="Lee J."/>
            <person name="Lipzen A."/>
            <person name="Pangilinan J."/>
            <person name="LaButti K."/>
            <person name="Hainaut M."/>
            <person name="Henrissat B."/>
            <person name="Grigoriev I.V."/>
            <person name="Spatafora J.W."/>
            <person name="Aime M.C."/>
        </authorList>
    </citation>
    <scope>NUCLEOTIDE SEQUENCE [LARGE SCALE GENOMIC DNA]</scope>
    <source>
        <strain evidence="2 3">MCA 5214</strain>
    </source>
</reference>
<name>A0A316UHA9_9BASI</name>
<dbReference type="RefSeq" id="XP_025359254.1">
    <property type="nucleotide sequence ID" value="XM_025503158.1"/>
</dbReference>
<sequence>MVCSSLSSSLGPRRSRQRNPVHPTSRFLIGPAVCPRQGRDRYCRAKGNGVGLFDITRKRELRPKRRITRKIEDDAAQILSHRVQAVDALSVFQVKPPIMRQSLGQRLLGFAAFGRVQTMDVRVGRCAPTLHCRLLHLVLADQRRDYSVGLEQTSPDGLAQRHVDCVQPHVGVVKRTSSAALRHGVGARADGESRSSYEALSFSDRRVPRGKHTAKVGYD</sequence>
<organism evidence="2 3">
    <name type="scientific">Jaminaea rosea</name>
    <dbReference type="NCBI Taxonomy" id="1569628"/>
    <lineage>
        <taxon>Eukaryota</taxon>
        <taxon>Fungi</taxon>
        <taxon>Dikarya</taxon>
        <taxon>Basidiomycota</taxon>
        <taxon>Ustilaginomycotina</taxon>
        <taxon>Exobasidiomycetes</taxon>
        <taxon>Microstromatales</taxon>
        <taxon>Microstromatales incertae sedis</taxon>
        <taxon>Jaminaea</taxon>
    </lineage>
</organism>
<dbReference type="AlphaFoldDB" id="A0A316UHA9"/>
<feature type="region of interest" description="Disordered" evidence="1">
    <location>
        <begin position="1"/>
        <end position="24"/>
    </location>
</feature>